<dbReference type="AlphaFoldDB" id="A0A6P1BF14"/>
<dbReference type="RefSeq" id="WP_163152931.1">
    <property type="nucleotide sequence ID" value="NZ_VKHP01000029.1"/>
</dbReference>
<comment type="caution">
    <text evidence="2">The sequence shown here is derived from an EMBL/GenBank/DDBJ whole genome shotgun (WGS) entry which is preliminary data.</text>
</comment>
<name>A0A6P1BF14_9BRAD</name>
<reference evidence="2 3" key="1">
    <citation type="journal article" date="2020" name="Arch. Microbiol.">
        <title>Bradyrhizobium uaiense sp. nov., a new highly efficient cowpea symbiont.</title>
        <authorList>
            <person name="Cabral Michel D."/>
            <person name="Azarias Guimaraes A."/>
            <person name="Martins da Costa E."/>
            <person name="Soares de Carvalho T."/>
            <person name="Balsanelli E."/>
            <person name="Willems A."/>
            <person name="Maltempi de Souza E."/>
            <person name="de Souza Moreira F.M."/>
        </authorList>
    </citation>
    <scope>NUCLEOTIDE SEQUENCE [LARGE SCALE GENOMIC DNA]</scope>
    <source>
        <strain evidence="2 3">UFLA 03-164</strain>
    </source>
</reference>
<evidence type="ECO:0000313" key="3">
    <source>
        <dbReference type="Proteomes" id="UP000468531"/>
    </source>
</evidence>
<feature type="region of interest" description="Disordered" evidence="1">
    <location>
        <begin position="1"/>
        <end position="20"/>
    </location>
</feature>
<dbReference type="EMBL" id="VKHP01000029">
    <property type="protein sequence ID" value="NEU96191.1"/>
    <property type="molecule type" value="Genomic_DNA"/>
</dbReference>
<dbReference type="SUPFAM" id="SSF53756">
    <property type="entry name" value="UDP-Glycosyltransferase/glycogen phosphorylase"/>
    <property type="match status" value="1"/>
</dbReference>
<dbReference type="GO" id="GO:0016740">
    <property type="term" value="F:transferase activity"/>
    <property type="evidence" value="ECO:0007669"/>
    <property type="project" value="UniProtKB-KW"/>
</dbReference>
<protein>
    <submittedName>
        <fullName evidence="2">Glycosyltransferase</fullName>
    </submittedName>
</protein>
<proteinExistence type="predicted"/>
<accession>A0A6P1BF14</accession>
<gene>
    <name evidence="2" type="ORF">FNJ47_10190</name>
</gene>
<dbReference type="Proteomes" id="UP000468531">
    <property type="component" value="Unassembled WGS sequence"/>
</dbReference>
<sequence length="434" mass="48121">MNKIEPIGPTSLTEAPLPPDGIASPPRARSAIAGFVTRVLVRAARRATEKRLAKGKVRTLWAATPILTLPLLARCDRLLGFRSSSLVFNTYYVTRSFDINLILFEGFLRLLRSRRGLGLFRRVVLAWALLRYDIFNYFYDRGLMLSDGRYGINPEELDLLFQSGKRLYTYAYGADVRARESTLALGHPNLCEECPAPGKFCVCTTEMHASSINRLTGRATAQIAMGDMVTYVPGCRDMHYWPIDASTLAAKPPVYKAGDVLKVAHAPNHGHFKGTRLLIEAIDRLVKEGEKIELVSVQGVPNKKVLELFGASHVVADQFVAGFHGYTALEAMAMAKPVLCFLRGDQMMIDPATCPIINTRPDEIYDVLKRCLSGALDLNAIGKAGRRYVEAHYSLRAVAARLGRLYCETADLPEDLQTSLTKQIGEFASRDHAE</sequence>
<dbReference type="Gene3D" id="3.40.50.2000">
    <property type="entry name" value="Glycogen Phosphorylase B"/>
    <property type="match status" value="1"/>
</dbReference>
<evidence type="ECO:0000313" key="2">
    <source>
        <dbReference type="EMBL" id="NEU96191.1"/>
    </source>
</evidence>
<evidence type="ECO:0000256" key="1">
    <source>
        <dbReference type="SAM" id="MobiDB-lite"/>
    </source>
</evidence>
<keyword evidence="2" id="KW-0808">Transferase</keyword>
<organism evidence="2 3">
    <name type="scientific">Bradyrhizobium uaiense</name>
    <dbReference type="NCBI Taxonomy" id="2594946"/>
    <lineage>
        <taxon>Bacteria</taxon>
        <taxon>Pseudomonadati</taxon>
        <taxon>Pseudomonadota</taxon>
        <taxon>Alphaproteobacteria</taxon>
        <taxon>Hyphomicrobiales</taxon>
        <taxon>Nitrobacteraceae</taxon>
        <taxon>Bradyrhizobium</taxon>
    </lineage>
</organism>
<keyword evidence="3" id="KW-1185">Reference proteome</keyword>